<dbReference type="SUPFAM" id="SSF51735">
    <property type="entry name" value="NAD(P)-binding Rossmann-fold domains"/>
    <property type="match status" value="1"/>
</dbReference>
<evidence type="ECO:0000313" key="3">
    <source>
        <dbReference type="EMBL" id="MDQ0374945.1"/>
    </source>
</evidence>
<proteinExistence type="predicted"/>
<dbReference type="SMART" id="SM00829">
    <property type="entry name" value="PKS_ER"/>
    <property type="match status" value="1"/>
</dbReference>
<dbReference type="Proteomes" id="UP001239626">
    <property type="component" value="Unassembled WGS sequence"/>
</dbReference>
<protein>
    <submittedName>
        <fullName evidence="3">NADPH-dependent curcumin reductase CurA</fullName>
    </submittedName>
</protein>
<dbReference type="Pfam" id="PF16884">
    <property type="entry name" value="ADH_N_2"/>
    <property type="match status" value="1"/>
</dbReference>
<dbReference type="PANTHER" id="PTHR43205">
    <property type="entry name" value="PROSTAGLANDIN REDUCTASE"/>
    <property type="match status" value="1"/>
</dbReference>
<gene>
    <name evidence="3" type="ORF">J2X26_003275</name>
</gene>
<reference evidence="3 4" key="1">
    <citation type="submission" date="2023-07" db="EMBL/GenBank/DDBJ databases">
        <title>Sorghum-associated microbial communities from plants grown in Nebraska, USA.</title>
        <authorList>
            <person name="Schachtman D."/>
        </authorList>
    </citation>
    <scope>NUCLEOTIDE SEQUENCE [LARGE SCALE GENOMIC DNA]</scope>
    <source>
        <strain evidence="3 4">BE332</strain>
    </source>
</reference>
<evidence type="ECO:0000256" key="1">
    <source>
        <dbReference type="ARBA" id="ARBA00023002"/>
    </source>
</evidence>
<dbReference type="Pfam" id="PF00107">
    <property type="entry name" value="ADH_zinc_N"/>
    <property type="match status" value="1"/>
</dbReference>
<dbReference type="EMBL" id="JAUSVB010000005">
    <property type="protein sequence ID" value="MDQ0374945.1"/>
    <property type="molecule type" value="Genomic_DNA"/>
</dbReference>
<dbReference type="SUPFAM" id="SSF50129">
    <property type="entry name" value="GroES-like"/>
    <property type="match status" value="1"/>
</dbReference>
<name>A0ABU0EI29_9CELL</name>
<feature type="domain" description="Enoyl reductase (ER)" evidence="2">
    <location>
        <begin position="18"/>
        <end position="331"/>
    </location>
</feature>
<organism evidence="3 4">
    <name type="scientific">Cellulomonas humilata</name>
    <dbReference type="NCBI Taxonomy" id="144055"/>
    <lineage>
        <taxon>Bacteria</taxon>
        <taxon>Bacillati</taxon>
        <taxon>Actinomycetota</taxon>
        <taxon>Actinomycetes</taxon>
        <taxon>Micrococcales</taxon>
        <taxon>Cellulomonadaceae</taxon>
        <taxon>Cellulomonas</taxon>
    </lineage>
</organism>
<sequence>MTTTSTQVQLVRRPQGWPVPEDFRTVTVDLPALDRDQVRVANEFLSVDPYMRGRMNDAESYVAPFALDATMTGGAVGRVVESTSADVPVGAAVTHDLGWRDVAQGDAAQFRVVDDGVSLSAYLGVLGLTGFTAHLGLLQIASMQPGDVVFVSGAAGAVGSIVGQIARLKGASRVVGSAGSPEKVALVQERYGFDAAFDYKDGHLYRRLRAAAPDGIDVYFDNVGGAHLEAAIGMLRRDGRVAVCGAISGYNDEHPQPGPRNLARIIQQGLMLRGFTVPFHLQHYPAFLADMRGWFAAGQIAYDETVVDGLDHAVDAFLAMMRGETTGKTLVRL</sequence>
<dbReference type="InterPro" id="IPR011032">
    <property type="entry name" value="GroES-like_sf"/>
</dbReference>
<evidence type="ECO:0000313" key="4">
    <source>
        <dbReference type="Proteomes" id="UP001239626"/>
    </source>
</evidence>
<dbReference type="InterPro" id="IPR013149">
    <property type="entry name" value="ADH-like_C"/>
</dbReference>
<dbReference type="InterPro" id="IPR045010">
    <property type="entry name" value="MDR_fam"/>
</dbReference>
<dbReference type="Gene3D" id="3.90.180.10">
    <property type="entry name" value="Medium-chain alcohol dehydrogenases, catalytic domain"/>
    <property type="match status" value="1"/>
</dbReference>
<keyword evidence="1" id="KW-0560">Oxidoreductase</keyword>
<dbReference type="InterPro" id="IPR036291">
    <property type="entry name" value="NAD(P)-bd_dom_sf"/>
</dbReference>
<dbReference type="RefSeq" id="WP_307493769.1">
    <property type="nucleotide sequence ID" value="NZ_JAUSVB010000005.1"/>
</dbReference>
<dbReference type="InterPro" id="IPR020843">
    <property type="entry name" value="ER"/>
</dbReference>
<dbReference type="PANTHER" id="PTHR43205:SF7">
    <property type="entry name" value="PROSTAGLANDIN REDUCTASE 1"/>
    <property type="match status" value="1"/>
</dbReference>
<comment type="caution">
    <text evidence="3">The sequence shown here is derived from an EMBL/GenBank/DDBJ whole genome shotgun (WGS) entry which is preliminary data.</text>
</comment>
<dbReference type="InterPro" id="IPR041694">
    <property type="entry name" value="ADH_N_2"/>
</dbReference>
<dbReference type="CDD" id="cd05288">
    <property type="entry name" value="PGDH"/>
    <property type="match status" value="1"/>
</dbReference>
<keyword evidence="4" id="KW-1185">Reference proteome</keyword>
<dbReference type="Gene3D" id="3.40.50.720">
    <property type="entry name" value="NAD(P)-binding Rossmann-like Domain"/>
    <property type="match status" value="1"/>
</dbReference>
<evidence type="ECO:0000259" key="2">
    <source>
        <dbReference type="SMART" id="SM00829"/>
    </source>
</evidence>
<accession>A0ABU0EI29</accession>